<dbReference type="NCBIfam" id="TIGR00072">
    <property type="entry name" value="hydrog_prot"/>
    <property type="match status" value="1"/>
</dbReference>
<evidence type="ECO:0000313" key="1">
    <source>
        <dbReference type="EMBL" id="QVL33512.1"/>
    </source>
</evidence>
<dbReference type="InterPro" id="IPR000671">
    <property type="entry name" value="Peptidase_A31"/>
</dbReference>
<evidence type="ECO:0000313" key="2">
    <source>
        <dbReference type="Proteomes" id="UP000676194"/>
    </source>
</evidence>
<sequence length="169" mass="19476">MIEPDFRGKGWIVGYGNPGRQDDGLGPEAIRKLREWNLPDVFLEDCYCLNLEDAQTAKDYDFWIFIDAAISEDEPFRLTVVLPQDETSFSTHILRPETLLAICQKFFGTSPRSYLLTLRGYEFEFEEGLTEKAQLNLQKALDYLRTLFHKSIEKQIIATNATAQKSKDD</sequence>
<keyword evidence="1" id="KW-0378">Hydrolase</keyword>
<protein>
    <submittedName>
        <fullName evidence="1">Hydrogenase maturation protease</fullName>
    </submittedName>
</protein>
<dbReference type="PANTHER" id="PTHR30302">
    <property type="entry name" value="HYDROGENASE 1 MATURATION PROTEASE"/>
    <property type="match status" value="1"/>
</dbReference>
<keyword evidence="1" id="KW-0645">Protease</keyword>
<organism evidence="1 2">
    <name type="scientific">Telmatocola sphagniphila</name>
    <dbReference type="NCBI Taxonomy" id="1123043"/>
    <lineage>
        <taxon>Bacteria</taxon>
        <taxon>Pseudomonadati</taxon>
        <taxon>Planctomycetota</taxon>
        <taxon>Planctomycetia</taxon>
        <taxon>Gemmatales</taxon>
        <taxon>Gemmataceae</taxon>
    </lineage>
</organism>
<dbReference type="Proteomes" id="UP000676194">
    <property type="component" value="Chromosome"/>
</dbReference>
<keyword evidence="2" id="KW-1185">Reference proteome</keyword>
<dbReference type="GO" id="GO:0016485">
    <property type="term" value="P:protein processing"/>
    <property type="evidence" value="ECO:0007669"/>
    <property type="project" value="TreeGrafter"/>
</dbReference>
<proteinExistence type="predicted"/>
<dbReference type="EMBL" id="CP074694">
    <property type="protein sequence ID" value="QVL33512.1"/>
    <property type="molecule type" value="Genomic_DNA"/>
</dbReference>
<dbReference type="KEGG" id="tsph:KIH39_06270"/>
<name>A0A8E6B8V5_9BACT</name>
<dbReference type="GO" id="GO:0008047">
    <property type="term" value="F:enzyme activator activity"/>
    <property type="evidence" value="ECO:0007669"/>
    <property type="project" value="InterPro"/>
</dbReference>
<accession>A0A8E6B8V5</accession>
<dbReference type="PANTHER" id="PTHR30302:SF5">
    <property type="entry name" value="SLR1876 PROTEIN"/>
    <property type="match status" value="1"/>
</dbReference>
<dbReference type="SUPFAM" id="SSF53163">
    <property type="entry name" value="HybD-like"/>
    <property type="match status" value="1"/>
</dbReference>
<dbReference type="InterPro" id="IPR023430">
    <property type="entry name" value="Pept_HybD-like_dom_sf"/>
</dbReference>
<dbReference type="Gene3D" id="3.40.50.1450">
    <property type="entry name" value="HybD-like"/>
    <property type="match status" value="1"/>
</dbReference>
<reference evidence="1" key="1">
    <citation type="submission" date="2021-05" db="EMBL/GenBank/DDBJ databases">
        <title>Complete genome sequence of the cellulolytic planctomycete Telmatocola sphagniphila SP2T and characterization of the first cellulase from planctomycetes.</title>
        <authorList>
            <person name="Rakitin A.L."/>
            <person name="Beletsky A.V."/>
            <person name="Naumoff D.G."/>
            <person name="Kulichevskaya I.S."/>
            <person name="Mardanov A.V."/>
            <person name="Ravin N.V."/>
            <person name="Dedysh S.N."/>
        </authorList>
    </citation>
    <scope>NUCLEOTIDE SEQUENCE</scope>
    <source>
        <strain evidence="1">SP2T</strain>
    </source>
</reference>
<gene>
    <name evidence="1" type="ORF">KIH39_06270</name>
</gene>
<dbReference type="CDD" id="cd06066">
    <property type="entry name" value="H2MP_NAD-link-bidir"/>
    <property type="match status" value="1"/>
</dbReference>
<dbReference type="AlphaFoldDB" id="A0A8E6B8V5"/>
<dbReference type="RefSeq" id="WP_213498401.1">
    <property type="nucleotide sequence ID" value="NZ_CP074694.1"/>
</dbReference>
<dbReference type="GO" id="GO:0004175">
    <property type="term" value="F:endopeptidase activity"/>
    <property type="evidence" value="ECO:0007669"/>
    <property type="project" value="TreeGrafter"/>
</dbReference>